<dbReference type="Gene3D" id="3.40.50.1820">
    <property type="entry name" value="alpha/beta hydrolase"/>
    <property type="match status" value="1"/>
</dbReference>
<sequence length="661" mass="71513">MKKLGCAAALAAGLMLVVPALAAVNVDAYIKKDQFNDVKLSPNGDYLAATVPFEDKTALAIIRRSDNKVTANFRLEKNTHVAGFWWVSPERVVISMSRKIGSLDQPLLDGNLYAINADGTQPGLLVGQSVQGAGLGTKIQPKKVEQIAAFLVDDLPADDKNIVISVSPFTDDPFTRADRLDVISGRRQQLARAPVRNADFVTDNQGVVRFALGYGTDNVRKLYYRAGDGAEWEMIGAENDQGLEIPVGFSADDKTAYFTAERKSGPDAIVAYDIASKTRKEILRDAKVDPSGYIYRNGTSVPVGAFFIDGKRTTRFFDDSAPEAKLYRSLEAAFGGDAVRITSSSSDGRLALIETSSARSPGDFFLFDTVAKKASHLLSRRDWFDPAEMADKRGIALKARDGLELHGYLTVPNGSAGKNLPMVVLPHGGPFGIRESWSFDDDSQMLAAAGYAVLQLDFRGSGGYGRAFTDAGAGEWGGKMQDDLTDATRWAIQQGVADKDRICIYGASYGAYAALMGVAKEQGLYKCAAGYVGVYDLPAMFKTGDIQRRGSGETYLREWIGDPAKLAAVSPNRLADRIKVPVFLAAGGEDERAPIEHSKGMERALIKAGTPVETLYYDTEGHGFYTEAHRREYYTRLLAFLSRHLGGQTAAAPAGKPAAAK</sequence>
<reference evidence="4 5" key="1">
    <citation type="submission" date="2018-08" db="EMBL/GenBank/DDBJ databases">
        <title>Lysobacter sp. zong2l5, whole genome shotgun sequence.</title>
        <authorList>
            <person name="Zhang X."/>
            <person name="Feng G."/>
            <person name="Zhu H."/>
        </authorList>
    </citation>
    <scope>NUCLEOTIDE SEQUENCE [LARGE SCALE GENOMIC DNA]</scope>
    <source>
        <strain evidence="5">zong2l5</strain>
    </source>
</reference>
<evidence type="ECO:0000256" key="2">
    <source>
        <dbReference type="SAM" id="SignalP"/>
    </source>
</evidence>
<dbReference type="PANTHER" id="PTHR42776:SF27">
    <property type="entry name" value="DIPEPTIDYL PEPTIDASE FAMILY MEMBER 6"/>
    <property type="match status" value="1"/>
</dbReference>
<dbReference type="InterPro" id="IPR001375">
    <property type="entry name" value="Peptidase_S9_cat"/>
</dbReference>
<protein>
    <submittedName>
        <fullName evidence="4">S9 family peptidase</fullName>
    </submittedName>
</protein>
<dbReference type="GO" id="GO:0006508">
    <property type="term" value="P:proteolysis"/>
    <property type="evidence" value="ECO:0007669"/>
    <property type="project" value="InterPro"/>
</dbReference>
<evidence type="ECO:0000256" key="1">
    <source>
        <dbReference type="ARBA" id="ARBA00022801"/>
    </source>
</evidence>
<proteinExistence type="predicted"/>
<dbReference type="InterPro" id="IPR029058">
    <property type="entry name" value="AB_hydrolase_fold"/>
</dbReference>
<dbReference type="SUPFAM" id="SSF53474">
    <property type="entry name" value="alpha/beta-Hydrolases"/>
    <property type="match status" value="1"/>
</dbReference>
<evidence type="ECO:0000313" key="5">
    <source>
        <dbReference type="Proteomes" id="UP000264492"/>
    </source>
</evidence>
<dbReference type="AlphaFoldDB" id="A0A371K5X8"/>
<feature type="chain" id="PRO_5016994754" evidence="2">
    <location>
        <begin position="23"/>
        <end position="661"/>
    </location>
</feature>
<dbReference type="GO" id="GO:0004252">
    <property type="term" value="F:serine-type endopeptidase activity"/>
    <property type="evidence" value="ECO:0007669"/>
    <property type="project" value="TreeGrafter"/>
</dbReference>
<evidence type="ECO:0000313" key="4">
    <source>
        <dbReference type="EMBL" id="RDZ29262.1"/>
    </source>
</evidence>
<organism evidence="4 5">
    <name type="scientific">Lysobacter silvisoli</name>
    <dbReference type="NCBI Taxonomy" id="2293254"/>
    <lineage>
        <taxon>Bacteria</taxon>
        <taxon>Pseudomonadati</taxon>
        <taxon>Pseudomonadota</taxon>
        <taxon>Gammaproteobacteria</taxon>
        <taxon>Lysobacterales</taxon>
        <taxon>Lysobacteraceae</taxon>
        <taxon>Lysobacter</taxon>
    </lineage>
</organism>
<dbReference type="Proteomes" id="UP000264492">
    <property type="component" value="Unassembled WGS sequence"/>
</dbReference>
<comment type="caution">
    <text evidence="4">The sequence shown here is derived from an EMBL/GenBank/DDBJ whole genome shotgun (WGS) entry which is preliminary data.</text>
</comment>
<gene>
    <name evidence="4" type="ORF">DX914_09295</name>
</gene>
<dbReference type="EMBL" id="QTSU01000001">
    <property type="protein sequence ID" value="RDZ29262.1"/>
    <property type="molecule type" value="Genomic_DNA"/>
</dbReference>
<dbReference type="SUPFAM" id="SSF82171">
    <property type="entry name" value="DPP6 N-terminal domain-like"/>
    <property type="match status" value="1"/>
</dbReference>
<keyword evidence="5" id="KW-1185">Reference proteome</keyword>
<dbReference type="OrthoDB" id="4269629at2"/>
<keyword evidence="1" id="KW-0378">Hydrolase</keyword>
<dbReference type="Pfam" id="PF00326">
    <property type="entry name" value="Peptidase_S9"/>
    <property type="match status" value="1"/>
</dbReference>
<evidence type="ECO:0000259" key="3">
    <source>
        <dbReference type="Pfam" id="PF00326"/>
    </source>
</evidence>
<dbReference type="PANTHER" id="PTHR42776">
    <property type="entry name" value="SERINE PEPTIDASE S9 FAMILY MEMBER"/>
    <property type="match status" value="1"/>
</dbReference>
<feature type="domain" description="Peptidase S9 prolyl oligopeptidase catalytic" evidence="3">
    <location>
        <begin position="437"/>
        <end position="647"/>
    </location>
</feature>
<name>A0A371K5X8_9GAMM</name>
<accession>A0A371K5X8</accession>
<feature type="signal peptide" evidence="2">
    <location>
        <begin position="1"/>
        <end position="22"/>
    </location>
</feature>
<keyword evidence="2" id="KW-0732">Signal</keyword>